<dbReference type="SUPFAM" id="SSF55073">
    <property type="entry name" value="Nucleotide cyclase"/>
    <property type="match status" value="1"/>
</dbReference>
<feature type="transmembrane region" description="Helical" evidence="1">
    <location>
        <begin position="192"/>
        <end position="208"/>
    </location>
</feature>
<feature type="transmembrane region" description="Helical" evidence="1">
    <location>
        <begin position="166"/>
        <end position="185"/>
    </location>
</feature>
<dbReference type="GO" id="GO:0035556">
    <property type="term" value="P:intracellular signal transduction"/>
    <property type="evidence" value="ECO:0007669"/>
    <property type="project" value="InterPro"/>
</dbReference>
<dbReference type="GO" id="GO:0004016">
    <property type="term" value="F:adenylate cyclase activity"/>
    <property type="evidence" value="ECO:0007669"/>
    <property type="project" value="UniProtKB-ARBA"/>
</dbReference>
<dbReference type="KEGG" id="sper:EW093_00720"/>
<evidence type="ECO:0000256" key="1">
    <source>
        <dbReference type="SAM" id="Phobius"/>
    </source>
</evidence>
<dbReference type="InterPro" id="IPR001054">
    <property type="entry name" value="A/G_cyclase"/>
</dbReference>
<keyword evidence="1" id="KW-0472">Membrane</keyword>
<gene>
    <name evidence="3" type="ORF">EW093_00720</name>
</gene>
<dbReference type="InterPro" id="IPR029787">
    <property type="entry name" value="Nucleotide_cyclase"/>
</dbReference>
<sequence length="648" mass="74377">MGYKSLLILIFISISIPLFSNVDKGEIDLRYYSFKGNDPISLAGDWKVSYKNGLTEFSQVPGSWRGNLGTVKYSLVVKSSGVGNLLFSLSQINTQFTFYLNSELIASDRQNRSMYIPLTLKKGDNLLEFYITNNTEKFGGFRSTPYLGDFNKVLKRYEKNILRDTLISGASIIMFLFFLVLFLNFRNDKSTLFFALICLFLAIRGVVTNDKIIFNFIPNLSYFWLNKLEYISIYIIPLLTLLFIFHYYKKSVLPRISLVMIGISTFFPLILIFTPPKIYISFLYLFYSFIGLSSLFIIINLSFCIKQKKEDSLRILVSIITLFIAAVFDSFNLFFNYFDFQILPSSMIVFILSMSYIVSQREIRKIKKIENLTLENIKVIRYLSKFVPNAFVKTVGMGNISSIKRGDGVDKDMTIIFTSIIGFKKELKLYKAEETIGLLNRCYSLIAPIISDNGGFIDKFIDETVMALFPGRPEDAIKAVIEINKRLEKFNSSNSFGKPLKMRTGIHIGSQTIGLVGDEKRVDATVISKVVNTASRINSFTEKISRDILISEDVYNKLENPSLYSTLFMGRVKLKGKQNFIGIYSLYTKSIQESDRLFSITMKKLEDSPLEKIEHVLMNILKIEHNHKPSKYFLNLIKKNKCLEDLDK</sequence>
<evidence type="ECO:0000259" key="2">
    <source>
        <dbReference type="PROSITE" id="PS50125"/>
    </source>
</evidence>
<dbReference type="Gene3D" id="3.30.70.1230">
    <property type="entry name" value="Nucleotide cyclase"/>
    <property type="match status" value="1"/>
</dbReference>
<dbReference type="CDD" id="cd07302">
    <property type="entry name" value="CHD"/>
    <property type="match status" value="1"/>
</dbReference>
<dbReference type="Proteomes" id="UP000323824">
    <property type="component" value="Chromosome"/>
</dbReference>
<dbReference type="InterPro" id="IPR011623">
    <property type="entry name" value="7TMR_DISM_rcpt_extracell_dom1"/>
</dbReference>
<proteinExistence type="predicted"/>
<dbReference type="AlphaFoldDB" id="A0A5C1Q7J7"/>
<feature type="transmembrane region" description="Helical" evidence="1">
    <location>
        <begin position="228"/>
        <end position="248"/>
    </location>
</feature>
<dbReference type="SMART" id="SM00044">
    <property type="entry name" value="CYCc"/>
    <property type="match status" value="1"/>
</dbReference>
<feature type="transmembrane region" description="Helical" evidence="1">
    <location>
        <begin position="255"/>
        <end position="273"/>
    </location>
</feature>
<dbReference type="RefSeq" id="WP_149566548.1">
    <property type="nucleotide sequence ID" value="NZ_CP035807.1"/>
</dbReference>
<protein>
    <submittedName>
        <fullName evidence="3">Adenylate/guanylate cyclase domain-containing protein</fullName>
    </submittedName>
</protein>
<dbReference type="GO" id="GO:0009190">
    <property type="term" value="P:cyclic nucleotide biosynthetic process"/>
    <property type="evidence" value="ECO:0007669"/>
    <property type="project" value="InterPro"/>
</dbReference>
<evidence type="ECO:0000313" key="4">
    <source>
        <dbReference type="Proteomes" id="UP000323824"/>
    </source>
</evidence>
<name>A0A5C1Q7J7_9SPIO</name>
<dbReference type="OrthoDB" id="338211at2"/>
<keyword evidence="1" id="KW-1133">Transmembrane helix</keyword>
<feature type="transmembrane region" description="Helical" evidence="1">
    <location>
        <begin position="279"/>
        <end position="303"/>
    </location>
</feature>
<feature type="transmembrane region" description="Helical" evidence="1">
    <location>
        <begin position="341"/>
        <end position="358"/>
    </location>
</feature>
<reference evidence="3 4" key="2">
    <citation type="submission" date="2019-09" db="EMBL/GenBank/DDBJ databases">
        <title>Complete Genome Sequence and Methylome Analysis of free living Spirochaetas.</title>
        <authorList>
            <person name="Leshcheva N."/>
            <person name="Mikheeva N."/>
        </authorList>
    </citation>
    <scope>NUCLEOTIDE SEQUENCE [LARGE SCALE GENOMIC DNA]</scope>
    <source>
        <strain evidence="3 4">P</strain>
    </source>
</reference>
<feature type="domain" description="Guanylate cyclase" evidence="2">
    <location>
        <begin position="414"/>
        <end position="538"/>
    </location>
</feature>
<keyword evidence="1" id="KW-0812">Transmembrane</keyword>
<keyword evidence="4" id="KW-1185">Reference proteome</keyword>
<dbReference type="EMBL" id="CP035807">
    <property type="protein sequence ID" value="QEN03288.1"/>
    <property type="molecule type" value="Genomic_DNA"/>
</dbReference>
<dbReference type="InterPro" id="IPR050697">
    <property type="entry name" value="Adenylyl/Guanylyl_Cyclase_3/4"/>
</dbReference>
<reference evidence="3 4" key="1">
    <citation type="submission" date="2019-02" db="EMBL/GenBank/DDBJ databases">
        <authorList>
            <person name="Fomenkov A."/>
            <person name="Dubinina G."/>
            <person name="Grabovich M."/>
            <person name="Vincze T."/>
            <person name="Roberts R.J."/>
        </authorList>
    </citation>
    <scope>NUCLEOTIDE SEQUENCE [LARGE SCALE GENOMIC DNA]</scope>
    <source>
        <strain evidence="3 4">P</strain>
    </source>
</reference>
<dbReference type="PANTHER" id="PTHR43081">
    <property type="entry name" value="ADENYLATE CYCLASE, TERMINAL-DIFFERENTIATION SPECIFIC-RELATED"/>
    <property type="match status" value="1"/>
</dbReference>
<feature type="transmembrane region" description="Helical" evidence="1">
    <location>
        <begin position="315"/>
        <end position="335"/>
    </location>
</feature>
<dbReference type="PANTHER" id="PTHR43081:SF1">
    <property type="entry name" value="ADENYLATE CYCLASE, TERMINAL-DIFFERENTIATION SPECIFIC"/>
    <property type="match status" value="1"/>
</dbReference>
<evidence type="ECO:0000313" key="3">
    <source>
        <dbReference type="EMBL" id="QEN03288.1"/>
    </source>
</evidence>
<dbReference type="Pfam" id="PF07695">
    <property type="entry name" value="7TMR-DISM_7TM"/>
    <property type="match status" value="1"/>
</dbReference>
<accession>A0A5C1Q7J7</accession>
<organism evidence="3 4">
    <name type="scientific">Thiospirochaeta perfilievii</name>
    <dbReference type="NCBI Taxonomy" id="252967"/>
    <lineage>
        <taxon>Bacteria</taxon>
        <taxon>Pseudomonadati</taxon>
        <taxon>Spirochaetota</taxon>
        <taxon>Spirochaetia</taxon>
        <taxon>Spirochaetales</taxon>
        <taxon>Spirochaetaceae</taxon>
        <taxon>Thiospirochaeta</taxon>
    </lineage>
</organism>
<dbReference type="Pfam" id="PF00211">
    <property type="entry name" value="Guanylate_cyc"/>
    <property type="match status" value="1"/>
</dbReference>
<dbReference type="PROSITE" id="PS50125">
    <property type="entry name" value="GUANYLATE_CYCLASE_2"/>
    <property type="match status" value="1"/>
</dbReference>